<dbReference type="RefSeq" id="XP_038073635.1">
    <property type="nucleotide sequence ID" value="XM_038217707.1"/>
</dbReference>
<feature type="transmembrane region" description="Helical" evidence="1">
    <location>
        <begin position="18"/>
        <end position="36"/>
    </location>
</feature>
<dbReference type="InterPro" id="IPR011037">
    <property type="entry name" value="Pyrv_Knase-like_insert_dom_sf"/>
</dbReference>
<dbReference type="Pfam" id="PF03473">
    <property type="entry name" value="MOSC"/>
    <property type="match status" value="1"/>
</dbReference>
<dbReference type="GO" id="GO:0008940">
    <property type="term" value="F:nitrate reductase activity"/>
    <property type="evidence" value="ECO:0007669"/>
    <property type="project" value="TreeGrafter"/>
</dbReference>
<feature type="domain" description="MOSC" evidence="2">
    <location>
        <begin position="188"/>
        <end position="340"/>
    </location>
</feature>
<dbReference type="AlphaFoldDB" id="A0A914BCR2"/>
<dbReference type="InterPro" id="IPR005303">
    <property type="entry name" value="MOCOS_middle"/>
</dbReference>
<dbReference type="OMA" id="ARQYPQM"/>
<protein>
    <recommendedName>
        <fullName evidence="2">MOSC domain-containing protein</fullName>
    </recommendedName>
</protein>
<dbReference type="EnsemblMetazoa" id="XM_038217707.1">
    <property type="protein sequence ID" value="XP_038073635.1"/>
    <property type="gene ID" value="LOC119741808"/>
</dbReference>
<keyword evidence="4" id="KW-1185">Reference proteome</keyword>
<accession>A0A914BCR2</accession>
<dbReference type="Proteomes" id="UP000887568">
    <property type="component" value="Unplaced"/>
</dbReference>
<evidence type="ECO:0000256" key="1">
    <source>
        <dbReference type="SAM" id="Phobius"/>
    </source>
</evidence>
<dbReference type="PROSITE" id="PS51340">
    <property type="entry name" value="MOSC"/>
    <property type="match status" value="1"/>
</dbReference>
<dbReference type="Pfam" id="PF03476">
    <property type="entry name" value="MOSC_N"/>
    <property type="match status" value="1"/>
</dbReference>
<sequence>MLLSQVESLGLTTTHQRLVIAGAVGLAATAGVVWWFRRTPKPVFKPVGKLSEIWIHPIKSCRGHQVSSAECTPAGLYSNGLYDRYFMVLSDANRSISQRQEPSLALIQPRISEDGECLSLDAPGMEPLSISLSDTAKSDNPVRAFRVWGVDAEGLDCGQEAETWLSTYLKKPNHKLVYYKEGRTKLRKPTVHSMWGKKFASKDELRGYQDLAPLLVVTQASLDDLNSHLEKPITMRNFRPNLVVSGANAFDEDLWKHIRIGDTVTLRRTHGCGRCKLTTVDNETGMYRSDGEPLTTLRKYRMLDKSDPDSKTLGVAPIFGSNVAYDVFGTVQVGDTVYAAV</sequence>
<dbReference type="GO" id="GO:0043546">
    <property type="term" value="F:molybdopterin cofactor binding"/>
    <property type="evidence" value="ECO:0007669"/>
    <property type="project" value="TreeGrafter"/>
</dbReference>
<name>A0A914BCR2_PATMI</name>
<dbReference type="GO" id="GO:0005743">
    <property type="term" value="C:mitochondrial inner membrane"/>
    <property type="evidence" value="ECO:0007669"/>
    <property type="project" value="TreeGrafter"/>
</dbReference>
<dbReference type="SUPFAM" id="SSF141673">
    <property type="entry name" value="MOSC N-terminal domain-like"/>
    <property type="match status" value="1"/>
</dbReference>
<dbReference type="PANTHER" id="PTHR14237:SF19">
    <property type="entry name" value="MITOCHONDRIAL AMIDOXIME REDUCING COMPONENT 1"/>
    <property type="match status" value="1"/>
</dbReference>
<proteinExistence type="predicted"/>
<dbReference type="GeneID" id="119741808"/>
<reference evidence="3" key="1">
    <citation type="submission" date="2022-11" db="UniProtKB">
        <authorList>
            <consortium name="EnsemblMetazoa"/>
        </authorList>
    </citation>
    <scope>IDENTIFICATION</scope>
</reference>
<evidence type="ECO:0000259" key="2">
    <source>
        <dbReference type="PROSITE" id="PS51340"/>
    </source>
</evidence>
<dbReference type="GO" id="GO:0030151">
    <property type="term" value="F:molybdenum ion binding"/>
    <property type="evidence" value="ECO:0007669"/>
    <property type="project" value="InterPro"/>
</dbReference>
<dbReference type="InterPro" id="IPR005302">
    <property type="entry name" value="MoCF_Sase_C"/>
</dbReference>
<dbReference type="PANTHER" id="PTHR14237">
    <property type="entry name" value="MOLYBDOPTERIN COFACTOR SULFURASE MOSC"/>
    <property type="match status" value="1"/>
</dbReference>
<keyword evidence="1" id="KW-0812">Transmembrane</keyword>
<evidence type="ECO:0000313" key="3">
    <source>
        <dbReference type="EnsemblMetazoa" id="XP_038073635.1"/>
    </source>
</evidence>
<dbReference type="OrthoDB" id="17255at2759"/>
<keyword evidence="1" id="KW-1133">Transmembrane helix</keyword>
<dbReference type="GO" id="GO:0030170">
    <property type="term" value="F:pyridoxal phosphate binding"/>
    <property type="evidence" value="ECO:0007669"/>
    <property type="project" value="InterPro"/>
</dbReference>
<dbReference type="SUPFAM" id="SSF50800">
    <property type="entry name" value="PK beta-barrel domain-like"/>
    <property type="match status" value="1"/>
</dbReference>
<dbReference type="GO" id="GO:0042126">
    <property type="term" value="P:nitrate metabolic process"/>
    <property type="evidence" value="ECO:0007669"/>
    <property type="project" value="TreeGrafter"/>
</dbReference>
<organism evidence="3 4">
    <name type="scientific">Patiria miniata</name>
    <name type="common">Bat star</name>
    <name type="synonym">Asterina miniata</name>
    <dbReference type="NCBI Taxonomy" id="46514"/>
    <lineage>
        <taxon>Eukaryota</taxon>
        <taxon>Metazoa</taxon>
        <taxon>Echinodermata</taxon>
        <taxon>Eleutherozoa</taxon>
        <taxon>Asterozoa</taxon>
        <taxon>Asteroidea</taxon>
        <taxon>Valvatacea</taxon>
        <taxon>Valvatida</taxon>
        <taxon>Asterinidae</taxon>
        <taxon>Patiria</taxon>
    </lineage>
</organism>
<evidence type="ECO:0000313" key="4">
    <source>
        <dbReference type="Proteomes" id="UP000887568"/>
    </source>
</evidence>
<keyword evidence="1" id="KW-0472">Membrane</keyword>